<dbReference type="OrthoDB" id="8065942at2759"/>
<reference evidence="2" key="1">
    <citation type="submission" date="2013-07" db="EMBL/GenBank/DDBJ databases">
        <authorList>
            <person name="Geib S."/>
        </authorList>
    </citation>
    <scope>NUCLEOTIDE SEQUENCE</scope>
</reference>
<reference evidence="2" key="2">
    <citation type="journal article" date="2014" name="BMC Genomics">
        <title>A genomic perspective to assessing quality of mass-reared SIT flies used in Mediterranean fruit fly (Ceratitis capitata) eradication in California.</title>
        <authorList>
            <person name="Calla B."/>
            <person name="Hall B."/>
            <person name="Hou S."/>
            <person name="Geib S.M."/>
        </authorList>
    </citation>
    <scope>NUCLEOTIDE SEQUENCE</scope>
</reference>
<protein>
    <recommendedName>
        <fullName evidence="1">Telomere ends associated C-terminal domain-containing protein</fullName>
    </recommendedName>
</protein>
<proteinExistence type="evidence at transcript level"/>
<organism evidence="2">
    <name type="scientific">Ceratitis capitata</name>
    <name type="common">Mediterranean fruit fly</name>
    <name type="synonym">Tephritis capitata</name>
    <dbReference type="NCBI Taxonomy" id="7213"/>
    <lineage>
        <taxon>Eukaryota</taxon>
        <taxon>Metazoa</taxon>
        <taxon>Ecdysozoa</taxon>
        <taxon>Arthropoda</taxon>
        <taxon>Hexapoda</taxon>
        <taxon>Insecta</taxon>
        <taxon>Pterygota</taxon>
        <taxon>Neoptera</taxon>
        <taxon>Endopterygota</taxon>
        <taxon>Diptera</taxon>
        <taxon>Brachycera</taxon>
        <taxon>Muscomorpha</taxon>
        <taxon>Tephritoidea</taxon>
        <taxon>Tephritidae</taxon>
        <taxon>Ceratitis</taxon>
        <taxon>Ceratitis</taxon>
    </lineage>
</organism>
<dbReference type="AlphaFoldDB" id="W8BWS7"/>
<feature type="domain" description="Telomere ends associated C-terminal" evidence="1">
    <location>
        <begin position="13"/>
        <end position="181"/>
    </location>
</feature>
<dbReference type="InterPro" id="IPR054730">
    <property type="entry name" value="Tea_C"/>
</dbReference>
<name>W8BWS7_CERCA</name>
<accession>W8BWS7</accession>
<sequence length="185" mass="21118">MCTPAGLKRFFCRRLEKLDYFSEVTALNIAEYQLQCSSIGQSYLQAKLRTTQLRTMVHGDIMAALLPRCTPKMIEDLQLLLQYVGEFHFDMWQQQRQRKFISKSTHRTLHTLCAHVLLLFFAYSTPFQTKCLSSVEETHCFEPGNVLSTCIAGVSANRVEQSFGELSMAVDPSILAQMAVLKRNL</sequence>
<dbReference type="Pfam" id="PF22884">
    <property type="entry name" value="Tea_C"/>
    <property type="match status" value="1"/>
</dbReference>
<evidence type="ECO:0000313" key="2">
    <source>
        <dbReference type="EMBL" id="JAB97711.1"/>
    </source>
</evidence>
<evidence type="ECO:0000259" key="1">
    <source>
        <dbReference type="Pfam" id="PF22884"/>
    </source>
</evidence>
<dbReference type="EMBL" id="GAMC01008844">
    <property type="protein sequence ID" value="JAB97711.1"/>
    <property type="molecule type" value="mRNA"/>
</dbReference>